<dbReference type="Gene3D" id="1.10.10.60">
    <property type="entry name" value="Homeodomain-like"/>
    <property type="match status" value="1"/>
</dbReference>
<dbReference type="Pfam" id="PF00158">
    <property type="entry name" value="Sigma54_activat"/>
    <property type="match status" value="1"/>
</dbReference>
<dbReference type="Pfam" id="PF25601">
    <property type="entry name" value="AAA_lid_14"/>
    <property type="match status" value="1"/>
</dbReference>
<dbReference type="PROSITE" id="PS00688">
    <property type="entry name" value="SIGMA54_INTERACT_3"/>
    <property type="match status" value="1"/>
</dbReference>
<dbReference type="SUPFAM" id="SSF46689">
    <property type="entry name" value="Homeodomain-like"/>
    <property type="match status" value="1"/>
</dbReference>
<name>A0A238ZRG6_9PROT</name>
<dbReference type="InterPro" id="IPR027417">
    <property type="entry name" value="P-loop_NTPase"/>
</dbReference>
<reference evidence="8" key="1">
    <citation type="submission" date="2017-06" db="EMBL/GenBank/DDBJ databases">
        <authorList>
            <person name="Varghese N."/>
            <person name="Submissions S."/>
        </authorList>
    </citation>
    <scope>NUCLEOTIDE SEQUENCE [LARGE SCALE GENOMIC DNA]</scope>
    <source>
        <strain evidence="8">Ca-68</strain>
    </source>
</reference>
<feature type="domain" description="Sigma-54 factor interaction" evidence="6">
    <location>
        <begin position="36"/>
        <end position="265"/>
    </location>
</feature>
<organism evidence="7 8">
    <name type="scientific">Methylobacillus rhizosphaerae</name>
    <dbReference type="NCBI Taxonomy" id="551994"/>
    <lineage>
        <taxon>Bacteria</taxon>
        <taxon>Pseudomonadati</taxon>
        <taxon>Pseudomonadota</taxon>
        <taxon>Betaproteobacteria</taxon>
        <taxon>Nitrosomonadales</taxon>
        <taxon>Methylophilaceae</taxon>
        <taxon>Methylobacillus</taxon>
    </lineage>
</organism>
<proteinExistence type="predicted"/>
<keyword evidence="1" id="KW-0547">Nucleotide-binding</keyword>
<keyword evidence="8" id="KW-1185">Reference proteome</keyword>
<keyword evidence="4" id="KW-0238">DNA-binding</keyword>
<evidence type="ECO:0000313" key="7">
    <source>
        <dbReference type="EMBL" id="SNR85641.1"/>
    </source>
</evidence>
<dbReference type="InterPro" id="IPR025943">
    <property type="entry name" value="Sigma_54_int_dom_ATP-bd_2"/>
</dbReference>
<dbReference type="GO" id="GO:0005524">
    <property type="term" value="F:ATP binding"/>
    <property type="evidence" value="ECO:0007669"/>
    <property type="project" value="UniProtKB-KW"/>
</dbReference>
<dbReference type="PANTHER" id="PTHR32071:SF21">
    <property type="entry name" value="TRANSCRIPTIONAL REGULATORY PROTEIN FLGR"/>
    <property type="match status" value="1"/>
</dbReference>
<evidence type="ECO:0000256" key="1">
    <source>
        <dbReference type="ARBA" id="ARBA00022741"/>
    </source>
</evidence>
<dbReference type="Gene3D" id="3.40.50.300">
    <property type="entry name" value="P-loop containing nucleotide triphosphate hydrolases"/>
    <property type="match status" value="1"/>
</dbReference>
<dbReference type="Gene3D" id="1.10.8.60">
    <property type="match status" value="1"/>
</dbReference>
<dbReference type="SUPFAM" id="SSF52540">
    <property type="entry name" value="P-loop containing nucleoside triphosphate hydrolases"/>
    <property type="match status" value="1"/>
</dbReference>
<keyword evidence="5" id="KW-0804">Transcription</keyword>
<dbReference type="PROSITE" id="PS50045">
    <property type="entry name" value="SIGMA54_INTERACT_4"/>
    <property type="match status" value="1"/>
</dbReference>
<keyword evidence="2" id="KW-0067">ATP-binding</keyword>
<dbReference type="GO" id="GO:0006355">
    <property type="term" value="P:regulation of DNA-templated transcription"/>
    <property type="evidence" value="ECO:0007669"/>
    <property type="project" value="InterPro"/>
</dbReference>
<gene>
    <name evidence="7" type="ORF">SAMN05192560_1451</name>
</gene>
<dbReference type="GO" id="GO:0003677">
    <property type="term" value="F:DNA binding"/>
    <property type="evidence" value="ECO:0007669"/>
    <property type="project" value="UniProtKB-KW"/>
</dbReference>
<accession>A0A238ZRG6</accession>
<keyword evidence="3" id="KW-0805">Transcription regulation</keyword>
<dbReference type="InterPro" id="IPR025944">
    <property type="entry name" value="Sigma_54_int_dom_CS"/>
</dbReference>
<dbReference type="InterPro" id="IPR009057">
    <property type="entry name" value="Homeodomain-like_sf"/>
</dbReference>
<evidence type="ECO:0000256" key="4">
    <source>
        <dbReference type="ARBA" id="ARBA00023125"/>
    </source>
</evidence>
<dbReference type="EMBL" id="FZOA01000005">
    <property type="protein sequence ID" value="SNR85641.1"/>
    <property type="molecule type" value="Genomic_DNA"/>
</dbReference>
<dbReference type="FunFam" id="3.40.50.300:FF:000006">
    <property type="entry name" value="DNA-binding transcriptional regulator NtrC"/>
    <property type="match status" value="1"/>
</dbReference>
<dbReference type="InterPro" id="IPR002078">
    <property type="entry name" value="Sigma_54_int"/>
</dbReference>
<dbReference type="PANTHER" id="PTHR32071">
    <property type="entry name" value="TRANSCRIPTIONAL REGULATORY PROTEIN"/>
    <property type="match status" value="1"/>
</dbReference>
<sequence length="384" mass="42671">MHAELWNYERAFESADHVIIHPDPNAVSLSVRASALVFSDPRSQGLLNLIEKIATSNATALVIGETGTGKELIARHIHALSNRRNGPFQAINCGAFSETLVESELFGYERGAFTGATTAKTGWFESANGGTLFLDEIGDLPQSTQVKLLRVLQEREVVRLGSRKATPIDVRLIAATNVDLEEAVRAGRFREDLYYRIKVVPVDLPPLRERPGDILPLVEHFLNVYKSRLHTDIPKLAPETIQQLLEYPWPGNIRELENVIHRALLISTSGTLFPRDLGLPAVGALRLDKPDARPPVFTTHHNPGQEEANQLEAQTSSSSESYQLEHVFKQLFASPPPGLFELVNATLVRNAYAFSNHNQVHTAKLLGISRNILRTRLKELKLIA</sequence>
<dbReference type="AlphaFoldDB" id="A0A238ZRG6"/>
<dbReference type="PROSITE" id="PS00676">
    <property type="entry name" value="SIGMA54_INTERACT_2"/>
    <property type="match status" value="1"/>
</dbReference>
<evidence type="ECO:0000259" key="6">
    <source>
        <dbReference type="PROSITE" id="PS50045"/>
    </source>
</evidence>
<dbReference type="RefSeq" id="WP_089375545.1">
    <property type="nucleotide sequence ID" value="NZ_FZOA01000005.1"/>
</dbReference>
<dbReference type="Proteomes" id="UP000198305">
    <property type="component" value="Unassembled WGS sequence"/>
</dbReference>
<dbReference type="InterPro" id="IPR003593">
    <property type="entry name" value="AAA+_ATPase"/>
</dbReference>
<evidence type="ECO:0000256" key="5">
    <source>
        <dbReference type="ARBA" id="ARBA00023163"/>
    </source>
</evidence>
<dbReference type="CDD" id="cd00009">
    <property type="entry name" value="AAA"/>
    <property type="match status" value="1"/>
</dbReference>
<dbReference type="SMART" id="SM00382">
    <property type="entry name" value="AAA"/>
    <property type="match status" value="1"/>
</dbReference>
<protein>
    <submittedName>
        <fullName evidence="7">Sigma-54 specific transcriptional regulator</fullName>
    </submittedName>
</protein>
<dbReference type="OrthoDB" id="5288224at2"/>
<evidence type="ECO:0000256" key="3">
    <source>
        <dbReference type="ARBA" id="ARBA00023015"/>
    </source>
</evidence>
<evidence type="ECO:0000256" key="2">
    <source>
        <dbReference type="ARBA" id="ARBA00022840"/>
    </source>
</evidence>
<dbReference type="InterPro" id="IPR058031">
    <property type="entry name" value="AAA_lid_NorR"/>
</dbReference>
<evidence type="ECO:0000313" key="8">
    <source>
        <dbReference type="Proteomes" id="UP000198305"/>
    </source>
</evidence>